<dbReference type="GO" id="GO:0000455">
    <property type="term" value="P:enzyme-directed rRNA pseudouridine synthesis"/>
    <property type="evidence" value="ECO:0007669"/>
    <property type="project" value="TreeGrafter"/>
</dbReference>
<keyword evidence="4" id="KW-1185">Reference proteome</keyword>
<dbReference type="OrthoDB" id="9807829at2"/>
<organism evidence="3 4">
    <name type="scientific">Sandarakinorhabdus cyanobacteriorum</name>
    <dbReference type="NCBI Taxonomy" id="1981098"/>
    <lineage>
        <taxon>Bacteria</taxon>
        <taxon>Pseudomonadati</taxon>
        <taxon>Pseudomonadota</taxon>
        <taxon>Alphaproteobacteria</taxon>
        <taxon>Sphingomonadales</taxon>
        <taxon>Sphingosinicellaceae</taxon>
        <taxon>Sandarakinorhabdus</taxon>
    </lineage>
</organism>
<dbReference type="AlphaFoldDB" id="A0A255YVF4"/>
<dbReference type="GO" id="GO:0003723">
    <property type="term" value="F:RNA binding"/>
    <property type="evidence" value="ECO:0007669"/>
    <property type="project" value="InterPro"/>
</dbReference>
<gene>
    <name evidence="3" type="ORF">CHU93_02980</name>
</gene>
<feature type="domain" description="Pseudouridine synthase RsuA/RluA-like" evidence="2">
    <location>
        <begin position="19"/>
        <end position="166"/>
    </location>
</feature>
<evidence type="ECO:0000313" key="4">
    <source>
        <dbReference type="Proteomes" id="UP000216991"/>
    </source>
</evidence>
<evidence type="ECO:0000313" key="3">
    <source>
        <dbReference type="EMBL" id="OYQ33217.1"/>
    </source>
</evidence>
<dbReference type="InterPro" id="IPR020103">
    <property type="entry name" value="PsdUridine_synth_cat_dom_sf"/>
</dbReference>
<dbReference type="Gene3D" id="3.30.2350.10">
    <property type="entry name" value="Pseudouridine synthase"/>
    <property type="match status" value="1"/>
</dbReference>
<reference evidence="3 4" key="1">
    <citation type="submission" date="2017-07" db="EMBL/GenBank/DDBJ databases">
        <title>Sandarakinorhabdus cyanobacteriorum sp. nov., a novel bacterium isolated from cyanobacterial aggregates in a eutrophic lake.</title>
        <authorList>
            <person name="Cai H."/>
        </authorList>
    </citation>
    <scope>NUCLEOTIDE SEQUENCE [LARGE SCALE GENOMIC DNA]</scope>
    <source>
        <strain evidence="3 4">TH057</strain>
    </source>
</reference>
<name>A0A255YVF4_9SPHN</name>
<proteinExistence type="inferred from homology"/>
<dbReference type="RefSeq" id="WP_094472701.1">
    <property type="nucleotide sequence ID" value="NZ_NOXT01000075.1"/>
</dbReference>
<dbReference type="GO" id="GO:0009982">
    <property type="term" value="F:pseudouridine synthase activity"/>
    <property type="evidence" value="ECO:0007669"/>
    <property type="project" value="InterPro"/>
</dbReference>
<comment type="caution">
    <text evidence="3">The sequence shown here is derived from an EMBL/GenBank/DDBJ whole genome shotgun (WGS) entry which is preliminary data.</text>
</comment>
<evidence type="ECO:0000256" key="1">
    <source>
        <dbReference type="ARBA" id="ARBA00010876"/>
    </source>
</evidence>
<comment type="similarity">
    <text evidence="1">Belongs to the pseudouridine synthase RluA family.</text>
</comment>
<protein>
    <recommendedName>
        <fullName evidence="2">Pseudouridine synthase RsuA/RluA-like domain-containing protein</fullName>
    </recommendedName>
</protein>
<dbReference type="InterPro" id="IPR050188">
    <property type="entry name" value="RluA_PseudoU_synthase"/>
</dbReference>
<accession>A0A255YVF4</accession>
<dbReference type="SUPFAM" id="SSF55120">
    <property type="entry name" value="Pseudouridine synthase"/>
    <property type="match status" value="1"/>
</dbReference>
<dbReference type="PANTHER" id="PTHR21600:SF44">
    <property type="entry name" value="RIBOSOMAL LARGE SUBUNIT PSEUDOURIDINE SYNTHASE D"/>
    <property type="match status" value="1"/>
</dbReference>
<dbReference type="GO" id="GO:0140098">
    <property type="term" value="F:catalytic activity, acting on RNA"/>
    <property type="evidence" value="ECO:0007669"/>
    <property type="project" value="UniProtKB-ARBA"/>
</dbReference>
<dbReference type="EMBL" id="NOXT01000075">
    <property type="protein sequence ID" value="OYQ33217.1"/>
    <property type="molecule type" value="Genomic_DNA"/>
</dbReference>
<dbReference type="Proteomes" id="UP000216991">
    <property type="component" value="Unassembled WGS sequence"/>
</dbReference>
<dbReference type="CDD" id="cd02869">
    <property type="entry name" value="PseudoU_synth_RluA_like"/>
    <property type="match status" value="1"/>
</dbReference>
<dbReference type="Pfam" id="PF00849">
    <property type="entry name" value="PseudoU_synth_2"/>
    <property type="match status" value="1"/>
</dbReference>
<dbReference type="PANTHER" id="PTHR21600">
    <property type="entry name" value="MITOCHONDRIAL RNA PSEUDOURIDINE SYNTHASE"/>
    <property type="match status" value="1"/>
</dbReference>
<sequence length="220" mass="23132">MTGRTNDLNGLEIIHASRDVVVINKPPGLAVHPGPKTPHSLEDLLPALAISGFRPVAAHRLDRDTSGCLAIARSRRGAKWLSAAFAGGGAEKLYWAILSVLPAQPSGLVDAPLAKISSAAAGWRMVVDPAGKPARTHWRVLDAATRLVEFRPETGRTHQIRVHAAQLGAPIAGDPVYGDGSGPMRLHARRLAITLPDGQLITALADPPPGWPGGTGPESR</sequence>
<dbReference type="InterPro" id="IPR006145">
    <property type="entry name" value="PsdUridine_synth_RsuA/RluA"/>
</dbReference>
<evidence type="ECO:0000259" key="2">
    <source>
        <dbReference type="Pfam" id="PF00849"/>
    </source>
</evidence>